<keyword evidence="2" id="KW-0812">Transmembrane</keyword>
<feature type="transmembrane region" description="Helical" evidence="2">
    <location>
        <begin position="160"/>
        <end position="184"/>
    </location>
</feature>
<feature type="non-terminal residue" evidence="3">
    <location>
        <position position="444"/>
    </location>
</feature>
<feature type="transmembrane region" description="Helical" evidence="2">
    <location>
        <begin position="190"/>
        <end position="218"/>
    </location>
</feature>
<keyword evidence="2" id="KW-0472">Membrane</keyword>
<feature type="transmembrane region" description="Helical" evidence="2">
    <location>
        <begin position="319"/>
        <end position="344"/>
    </location>
</feature>
<proteinExistence type="predicted"/>
<evidence type="ECO:0000313" key="4">
    <source>
        <dbReference type="Proteomes" id="UP000283509"/>
    </source>
</evidence>
<dbReference type="EMBL" id="QCYY01002263">
    <property type="protein sequence ID" value="ROT71694.1"/>
    <property type="molecule type" value="Genomic_DNA"/>
</dbReference>
<sequence>MTTPPPHTHTHSSPITPFPLSSPSPTLHLPLLPLSPTFQPSPLSLPSPSPLSPTAQHFSIKGNHSHDTIAKIPLVRTTKKCDDEPVKNLAPGVLPRVMRKKQVVSPLRRSGDEPAVFSLSLALLSSSPLLFLFPLILLFDPLSISCHSLFFSSSHSLSSYLLFVPLSLFLSFSPLLLFPFSFLLSLSSSFLSLSLILVLLSSSLLSLFFILVSLFPFASHFLLSPLLSRLPFFYPCILSSLSSHFLPSLFTPPILSSCSFPPPFRPLYYSFSLHTSLSPPPFCSRPSPPSLLSTTSSSPSPPLSLVLILSLSPSSPYSYFLPLLLLIPLPFPYSFLFLLSLLYVPRPFTLTTPFPLLNPFLFLFLVSPVYFFPSSLVPPPHYLPFPPLPPSLYSYCTTPPSPLPSRPFAPTLALLPSSFPLVSSLSDTSLSLSLSLSPFFLLLP</sequence>
<organism evidence="3 4">
    <name type="scientific">Penaeus vannamei</name>
    <name type="common">Whiteleg shrimp</name>
    <name type="synonym">Litopenaeus vannamei</name>
    <dbReference type="NCBI Taxonomy" id="6689"/>
    <lineage>
        <taxon>Eukaryota</taxon>
        <taxon>Metazoa</taxon>
        <taxon>Ecdysozoa</taxon>
        <taxon>Arthropoda</taxon>
        <taxon>Crustacea</taxon>
        <taxon>Multicrustacea</taxon>
        <taxon>Malacostraca</taxon>
        <taxon>Eumalacostraca</taxon>
        <taxon>Eucarida</taxon>
        <taxon>Decapoda</taxon>
        <taxon>Dendrobranchiata</taxon>
        <taxon>Penaeoidea</taxon>
        <taxon>Penaeidae</taxon>
        <taxon>Penaeus</taxon>
    </lineage>
</organism>
<dbReference type="AlphaFoldDB" id="A0A3R7SRC5"/>
<feature type="region of interest" description="Disordered" evidence="1">
    <location>
        <begin position="1"/>
        <end position="22"/>
    </location>
</feature>
<evidence type="ECO:0000256" key="1">
    <source>
        <dbReference type="SAM" id="MobiDB-lite"/>
    </source>
</evidence>
<evidence type="ECO:0000256" key="2">
    <source>
        <dbReference type="SAM" id="Phobius"/>
    </source>
</evidence>
<accession>A0A3R7SRC5</accession>
<name>A0A3R7SRC5_PENVA</name>
<reference evidence="3 4" key="1">
    <citation type="submission" date="2018-04" db="EMBL/GenBank/DDBJ databases">
        <authorList>
            <person name="Zhang X."/>
            <person name="Yuan J."/>
            <person name="Li F."/>
            <person name="Xiang J."/>
        </authorList>
    </citation>
    <scope>NUCLEOTIDE SEQUENCE [LARGE SCALE GENOMIC DNA]</scope>
    <source>
        <tissue evidence="3">Muscle</tissue>
    </source>
</reference>
<reference evidence="3 4" key="2">
    <citation type="submission" date="2019-01" db="EMBL/GenBank/DDBJ databases">
        <title>The decoding of complex shrimp genome reveals the adaptation for benthos swimmer, frequently molting mechanism and breeding impact on genome.</title>
        <authorList>
            <person name="Sun Y."/>
            <person name="Gao Y."/>
            <person name="Yu Y."/>
        </authorList>
    </citation>
    <scope>NUCLEOTIDE SEQUENCE [LARGE SCALE GENOMIC DNA]</scope>
    <source>
        <tissue evidence="3">Muscle</tissue>
    </source>
</reference>
<gene>
    <name evidence="3" type="ORF">C7M84_009978</name>
</gene>
<feature type="transmembrane region" description="Helical" evidence="2">
    <location>
        <begin position="115"/>
        <end position="139"/>
    </location>
</feature>
<dbReference type="Proteomes" id="UP000283509">
    <property type="component" value="Unassembled WGS sequence"/>
</dbReference>
<comment type="caution">
    <text evidence="3">The sequence shown here is derived from an EMBL/GenBank/DDBJ whole genome shotgun (WGS) entry which is preliminary data.</text>
</comment>
<feature type="transmembrane region" description="Helical" evidence="2">
    <location>
        <begin position="356"/>
        <end position="373"/>
    </location>
</feature>
<evidence type="ECO:0000313" key="3">
    <source>
        <dbReference type="EMBL" id="ROT71694.1"/>
    </source>
</evidence>
<keyword evidence="4" id="KW-1185">Reference proteome</keyword>
<keyword evidence="2" id="KW-1133">Transmembrane helix</keyword>
<protein>
    <submittedName>
        <fullName evidence="3">Uncharacterized protein</fullName>
    </submittedName>
</protein>